<evidence type="ECO:0000256" key="8">
    <source>
        <dbReference type="ARBA" id="ARBA00023136"/>
    </source>
</evidence>
<evidence type="ECO:0000256" key="9">
    <source>
        <dbReference type="RuleBase" id="RU363032"/>
    </source>
</evidence>
<dbReference type="PANTHER" id="PTHR30614">
    <property type="entry name" value="MEMBRANE COMPONENT OF AMINO ACID ABC TRANSPORTER"/>
    <property type="match status" value="1"/>
</dbReference>
<feature type="transmembrane region" description="Helical" evidence="9">
    <location>
        <begin position="95"/>
        <end position="115"/>
    </location>
</feature>
<comment type="similarity">
    <text evidence="2">Belongs to the binding-protein-dependent transport system permease family. HisMQ subfamily.</text>
</comment>
<evidence type="ECO:0000259" key="10">
    <source>
        <dbReference type="PROSITE" id="PS50928"/>
    </source>
</evidence>
<comment type="subcellular location">
    <subcellularLocation>
        <location evidence="1 9">Cell membrane</location>
        <topology evidence="1 9">Multi-pass membrane protein</topology>
    </subcellularLocation>
</comment>
<dbReference type="CDD" id="cd06261">
    <property type="entry name" value="TM_PBP2"/>
    <property type="match status" value="1"/>
</dbReference>
<sequence>MSFSEQLSTLFATYDVLGAFWTNVQLTFWAAIGSFVLGSVLALMRISPVPSLRWAGTAYVHLIRNTPLTILMTLAILGVWTQFQLSLATSFEWNFFIYAAIVLAIYHAAFVCEAIRSGVNTVPVGQAEAARAIGLSFMPTARYVIFPQALRGSITPLGNTLIALAKNTTVATVASVAEASGMMKSMIEFNSDLIFMIFFVFAMGFVIIVVPIGLLTTWASRKLAVKR</sequence>
<evidence type="ECO:0000256" key="2">
    <source>
        <dbReference type="ARBA" id="ARBA00010072"/>
    </source>
</evidence>
<keyword evidence="6" id="KW-0029">Amino-acid transport</keyword>
<dbReference type="Gene3D" id="1.10.3720.10">
    <property type="entry name" value="MetI-like"/>
    <property type="match status" value="1"/>
</dbReference>
<dbReference type="InterPro" id="IPR000515">
    <property type="entry name" value="MetI-like"/>
</dbReference>
<feature type="domain" description="ABC transmembrane type-1" evidence="10">
    <location>
        <begin position="20"/>
        <end position="216"/>
    </location>
</feature>
<feature type="transmembrane region" description="Helical" evidence="9">
    <location>
        <begin position="65"/>
        <end position="83"/>
    </location>
</feature>
<keyword evidence="8 9" id="KW-0472">Membrane</keyword>
<dbReference type="Pfam" id="PF00528">
    <property type="entry name" value="BPD_transp_1"/>
    <property type="match status" value="1"/>
</dbReference>
<proteinExistence type="inferred from homology"/>
<comment type="caution">
    <text evidence="11">The sequence shown here is derived from an EMBL/GenBank/DDBJ whole genome shotgun (WGS) entry which is preliminary data.</text>
</comment>
<evidence type="ECO:0000256" key="3">
    <source>
        <dbReference type="ARBA" id="ARBA00022448"/>
    </source>
</evidence>
<feature type="transmembrane region" description="Helical" evidence="9">
    <location>
        <begin position="20"/>
        <end position="44"/>
    </location>
</feature>
<dbReference type="InterPro" id="IPR010065">
    <property type="entry name" value="AA_ABC_transptr_permease_3TM"/>
</dbReference>
<gene>
    <name evidence="11" type="ORF">GCM10023352_06240</name>
</gene>
<evidence type="ECO:0000313" key="12">
    <source>
        <dbReference type="Proteomes" id="UP001500187"/>
    </source>
</evidence>
<keyword evidence="12" id="KW-1185">Reference proteome</keyword>
<keyword evidence="7 9" id="KW-1133">Transmembrane helix</keyword>
<organism evidence="11 12">
    <name type="scientific">Rothia endophytica</name>
    <dbReference type="NCBI Taxonomy" id="1324766"/>
    <lineage>
        <taxon>Bacteria</taxon>
        <taxon>Bacillati</taxon>
        <taxon>Actinomycetota</taxon>
        <taxon>Actinomycetes</taxon>
        <taxon>Micrococcales</taxon>
        <taxon>Micrococcaceae</taxon>
        <taxon>Rothia</taxon>
    </lineage>
</organism>
<evidence type="ECO:0000313" key="11">
    <source>
        <dbReference type="EMBL" id="GAA4790950.1"/>
    </source>
</evidence>
<protein>
    <submittedName>
        <fullName evidence="11">ABC transporter permease subunit</fullName>
    </submittedName>
</protein>
<dbReference type="PROSITE" id="PS50928">
    <property type="entry name" value="ABC_TM1"/>
    <property type="match status" value="1"/>
</dbReference>
<feature type="transmembrane region" description="Helical" evidence="9">
    <location>
        <begin position="193"/>
        <end position="219"/>
    </location>
</feature>
<dbReference type="PANTHER" id="PTHR30614:SF37">
    <property type="entry name" value="AMINO-ACID ABC TRANSPORTER PERMEASE PROTEIN YHDX-RELATED"/>
    <property type="match status" value="1"/>
</dbReference>
<evidence type="ECO:0000256" key="4">
    <source>
        <dbReference type="ARBA" id="ARBA00022475"/>
    </source>
</evidence>
<accession>A0ABP9B826</accession>
<evidence type="ECO:0000256" key="1">
    <source>
        <dbReference type="ARBA" id="ARBA00004651"/>
    </source>
</evidence>
<dbReference type="NCBIfam" id="TIGR01726">
    <property type="entry name" value="HEQRo_perm_3TM"/>
    <property type="match status" value="1"/>
</dbReference>
<keyword evidence="5 9" id="KW-0812">Transmembrane</keyword>
<dbReference type="InterPro" id="IPR035906">
    <property type="entry name" value="MetI-like_sf"/>
</dbReference>
<keyword evidence="3 9" id="KW-0813">Transport</keyword>
<reference evidence="12" key="1">
    <citation type="journal article" date="2019" name="Int. J. Syst. Evol. Microbiol.">
        <title>The Global Catalogue of Microorganisms (GCM) 10K type strain sequencing project: providing services to taxonomists for standard genome sequencing and annotation.</title>
        <authorList>
            <consortium name="The Broad Institute Genomics Platform"/>
            <consortium name="The Broad Institute Genome Sequencing Center for Infectious Disease"/>
            <person name="Wu L."/>
            <person name="Ma J."/>
        </authorList>
    </citation>
    <scope>NUCLEOTIDE SEQUENCE [LARGE SCALE GENOMIC DNA]</scope>
    <source>
        <strain evidence="12">JCM 18541</strain>
    </source>
</reference>
<dbReference type="InterPro" id="IPR043429">
    <property type="entry name" value="ArtM/GltK/GlnP/TcyL/YhdX-like"/>
</dbReference>
<dbReference type="RefSeq" id="WP_251379120.1">
    <property type="nucleotide sequence ID" value="NZ_BAABKP010000001.1"/>
</dbReference>
<dbReference type="EMBL" id="BAABKP010000001">
    <property type="protein sequence ID" value="GAA4790950.1"/>
    <property type="molecule type" value="Genomic_DNA"/>
</dbReference>
<dbReference type="Proteomes" id="UP001500187">
    <property type="component" value="Unassembled WGS sequence"/>
</dbReference>
<evidence type="ECO:0000256" key="7">
    <source>
        <dbReference type="ARBA" id="ARBA00022989"/>
    </source>
</evidence>
<evidence type="ECO:0000256" key="6">
    <source>
        <dbReference type="ARBA" id="ARBA00022970"/>
    </source>
</evidence>
<keyword evidence="4" id="KW-1003">Cell membrane</keyword>
<evidence type="ECO:0000256" key="5">
    <source>
        <dbReference type="ARBA" id="ARBA00022692"/>
    </source>
</evidence>
<name>A0ABP9B826_9MICC</name>
<dbReference type="SUPFAM" id="SSF161098">
    <property type="entry name" value="MetI-like"/>
    <property type="match status" value="1"/>
</dbReference>